<dbReference type="Proteomes" id="UP000515808">
    <property type="component" value="Chromosome"/>
</dbReference>
<dbReference type="EMBL" id="CP060695">
    <property type="protein sequence ID" value="QNM84262.1"/>
    <property type="molecule type" value="Genomic_DNA"/>
</dbReference>
<proteinExistence type="predicted"/>
<reference evidence="2 3" key="1">
    <citation type="submission" date="2020-08" db="EMBL/GenBank/DDBJ databases">
        <title>Polaribacter sp. L12M9 isolated from gut of the Korean scallop.</title>
        <authorList>
            <person name="Jeong Y.S."/>
        </authorList>
    </citation>
    <scope>NUCLEOTIDE SEQUENCE [LARGE SCALE GENOMIC DNA]</scope>
    <source>
        <strain evidence="2 3">L12M9</strain>
    </source>
</reference>
<evidence type="ECO:0000313" key="2">
    <source>
        <dbReference type="EMBL" id="QNM84262.1"/>
    </source>
</evidence>
<feature type="signal peptide" evidence="1">
    <location>
        <begin position="1"/>
        <end position="20"/>
    </location>
</feature>
<dbReference type="AlphaFoldDB" id="A0A7G9L6L3"/>
<organism evidence="2 3">
    <name type="scientific">Polaribacter pectinis</name>
    <dbReference type="NCBI Taxonomy" id="2738844"/>
    <lineage>
        <taxon>Bacteria</taxon>
        <taxon>Pseudomonadati</taxon>
        <taxon>Bacteroidota</taxon>
        <taxon>Flavobacteriia</taxon>
        <taxon>Flavobacteriales</taxon>
        <taxon>Flavobacteriaceae</taxon>
    </lineage>
</organism>
<dbReference type="PROSITE" id="PS51257">
    <property type="entry name" value="PROKAR_LIPOPROTEIN"/>
    <property type="match status" value="1"/>
</dbReference>
<evidence type="ECO:0000256" key="1">
    <source>
        <dbReference type="SAM" id="SignalP"/>
    </source>
</evidence>
<keyword evidence="1" id="KW-0732">Signal</keyword>
<gene>
    <name evidence="2" type="ORF">H9W90_08555</name>
</gene>
<name>A0A7G9L6L3_9FLAO</name>
<feature type="chain" id="PRO_5028817517" evidence="1">
    <location>
        <begin position="21"/>
        <end position="182"/>
    </location>
</feature>
<dbReference type="KEGG" id="ppec:H9W90_08555"/>
<keyword evidence="3" id="KW-1185">Reference proteome</keyword>
<protein>
    <submittedName>
        <fullName evidence="2">Uncharacterized protein</fullName>
    </submittedName>
</protein>
<accession>A0A7G9L6L3</accession>
<evidence type="ECO:0000313" key="3">
    <source>
        <dbReference type="Proteomes" id="UP000515808"/>
    </source>
</evidence>
<dbReference type="RefSeq" id="WP_187481206.1">
    <property type="nucleotide sequence ID" value="NZ_CP060695.1"/>
</dbReference>
<sequence>MITPKKIFTFFSILFFISCADNLDFDQINDYNATPVITSSLAYFTILPSQFFDATGTPSNSEIIDESEIRIFDNDFVKDKVVKIDFNVEIKNEFDRSFSIQIDFLNDNRVITHRLNELNINANDLAFKDLQTVEISSNLNIKNTTRIRITIKIENSATPINPADTSEFEFKSSATIYLDTDA</sequence>